<proteinExistence type="predicted"/>
<accession>A0AC60VYC6</accession>
<dbReference type="Proteomes" id="UP000559653">
    <property type="component" value="Unassembled WGS sequence"/>
</dbReference>
<comment type="caution">
    <text evidence="1">The sequence shown here is derived from an EMBL/GenBank/DDBJ whole genome shotgun (WGS) entry which is preliminary data.</text>
</comment>
<evidence type="ECO:0000313" key="1">
    <source>
        <dbReference type="EMBL" id="MBA4452317.1"/>
    </source>
</evidence>
<gene>
    <name evidence="1" type="ORF">H2B03_03980</name>
</gene>
<organism evidence="1 2">
    <name type="scientific">Candidatus Nitrosomaritimum aestuariumsis</name>
    <dbReference type="NCBI Taxonomy" id="3342354"/>
    <lineage>
        <taxon>Archaea</taxon>
        <taxon>Nitrososphaerota</taxon>
        <taxon>Nitrososphaeria</taxon>
        <taxon>Nitrosopumilales</taxon>
        <taxon>Nitrosopumilaceae</taxon>
        <taxon>Candidatus Nitrosomaritimum</taxon>
    </lineage>
</organism>
<name>A0AC60VYC6_9ARCH</name>
<evidence type="ECO:0000313" key="2">
    <source>
        <dbReference type="Proteomes" id="UP000559653"/>
    </source>
</evidence>
<protein>
    <submittedName>
        <fullName evidence="1">HEAT repeat domain-containing protein</fullName>
    </submittedName>
</protein>
<dbReference type="EMBL" id="JACEMZ010000017">
    <property type="protein sequence ID" value="MBA4452317.1"/>
    <property type="molecule type" value="Genomic_DNA"/>
</dbReference>
<sequence>MEEIITTLESGKSEEKIKILESLASTNNFEIIKKMISCLDDPDIKVRGEAFSSLILNKNEISDLLIQNLNDSRKNVRGFVALVLANRNDSNAISKITHLLNDERSMVRSCALGALGHLKAKEAKDVIHNCISDSNLEVKKSALQAMIYLQDKISDEELSEISKDADSELEYLVVKLKKSGPEGI</sequence>
<reference evidence="1 2" key="1">
    <citation type="journal article" date="2020" name="Appl. Environ. Microbiol.">
        <title>Genomic Characteristics of a Novel Species of Ammonia-Oxidizing Archaea from the Jiulong River Estuary.</title>
        <authorList>
            <person name="Zou D."/>
            <person name="Wan R."/>
            <person name="Han L."/>
            <person name="Xu M.N."/>
            <person name="Liu Y."/>
            <person name="Liu H."/>
            <person name="Kao S.J."/>
            <person name="Li M."/>
        </authorList>
    </citation>
    <scope>NUCLEOTIDE SEQUENCE [LARGE SCALE GENOMIC DNA]</scope>
    <source>
        <strain evidence="1">W1bin1</strain>
    </source>
</reference>